<name>A0A432ZHV4_9GAMM</name>
<dbReference type="EMBL" id="PIQF01000001">
    <property type="protein sequence ID" value="RUO77483.1"/>
    <property type="molecule type" value="Genomic_DNA"/>
</dbReference>
<dbReference type="InterPro" id="IPR027396">
    <property type="entry name" value="DsrEFH-like"/>
</dbReference>
<protein>
    <submittedName>
        <fullName evidence="1">Uncharacterized protein</fullName>
    </submittedName>
</protein>
<reference evidence="1 2" key="1">
    <citation type="journal article" date="2011" name="Front. Microbiol.">
        <title>Genomic signatures of strain selection and enhancement in Bacillus atrophaeus var. globigii, a historical biowarfare simulant.</title>
        <authorList>
            <person name="Gibbons H.S."/>
            <person name="Broomall S.M."/>
            <person name="McNew L.A."/>
            <person name="Daligault H."/>
            <person name="Chapman C."/>
            <person name="Bruce D."/>
            <person name="Karavis M."/>
            <person name="Krepps M."/>
            <person name="McGregor P.A."/>
            <person name="Hong C."/>
            <person name="Park K.H."/>
            <person name="Akmal A."/>
            <person name="Feldman A."/>
            <person name="Lin J.S."/>
            <person name="Chang W.E."/>
            <person name="Higgs B.W."/>
            <person name="Demirev P."/>
            <person name="Lindquist J."/>
            <person name="Liem A."/>
            <person name="Fochler E."/>
            <person name="Read T.D."/>
            <person name="Tapia R."/>
            <person name="Johnson S."/>
            <person name="Bishop-Lilly K.A."/>
            <person name="Detter C."/>
            <person name="Han C."/>
            <person name="Sozhamannan S."/>
            <person name="Rosenzweig C.N."/>
            <person name="Skowronski E.W."/>
        </authorList>
    </citation>
    <scope>NUCLEOTIDE SEQUENCE [LARGE SCALE GENOMIC DNA]</scope>
    <source>
        <strain evidence="1 2">CL-SP19</strain>
    </source>
</reference>
<dbReference type="Proteomes" id="UP000287908">
    <property type="component" value="Unassembled WGS sequence"/>
</dbReference>
<dbReference type="RefSeq" id="WP_126783756.1">
    <property type="nucleotide sequence ID" value="NZ_PIQF01000001.1"/>
</dbReference>
<sequence>MSKRTAILQTAAANTDAATEALDLALAMASMDQSVQLILASEAVNCISDNPSKRYAMLELLEAEPILVFTDEPLSNPHQLDIEIISSQQLAPQLNSYNEVLQFS</sequence>
<evidence type="ECO:0000313" key="2">
    <source>
        <dbReference type="Proteomes" id="UP000287908"/>
    </source>
</evidence>
<dbReference type="SUPFAM" id="SSF75169">
    <property type="entry name" value="DsrEFH-like"/>
    <property type="match status" value="1"/>
</dbReference>
<keyword evidence="2" id="KW-1185">Reference proteome</keyword>
<gene>
    <name evidence="1" type="ORF">CWI81_03105</name>
</gene>
<dbReference type="InterPro" id="IPR003787">
    <property type="entry name" value="Sulphur_relay_DsrE/F-like"/>
</dbReference>
<dbReference type="AlphaFoldDB" id="A0A432ZHV4"/>
<organism evidence="1 2">
    <name type="scientific">Idiomarina seosinensis</name>
    <dbReference type="NCBI Taxonomy" id="281739"/>
    <lineage>
        <taxon>Bacteria</taxon>
        <taxon>Pseudomonadati</taxon>
        <taxon>Pseudomonadota</taxon>
        <taxon>Gammaproteobacteria</taxon>
        <taxon>Alteromonadales</taxon>
        <taxon>Idiomarinaceae</taxon>
        <taxon>Idiomarina</taxon>
    </lineage>
</organism>
<evidence type="ECO:0000313" key="1">
    <source>
        <dbReference type="EMBL" id="RUO77483.1"/>
    </source>
</evidence>
<dbReference type="Pfam" id="PF02635">
    <property type="entry name" value="DsrE"/>
    <property type="match status" value="1"/>
</dbReference>
<dbReference type="Gene3D" id="3.40.1260.10">
    <property type="entry name" value="DsrEFH-like"/>
    <property type="match status" value="1"/>
</dbReference>
<accession>A0A432ZHV4</accession>
<comment type="caution">
    <text evidence="1">The sequence shown here is derived from an EMBL/GenBank/DDBJ whole genome shotgun (WGS) entry which is preliminary data.</text>
</comment>
<dbReference type="OrthoDB" id="6240833at2"/>
<proteinExistence type="predicted"/>